<feature type="region of interest" description="Disordered" evidence="1">
    <location>
        <begin position="1"/>
        <end position="28"/>
    </location>
</feature>
<dbReference type="EMBL" id="BGPR01150911">
    <property type="protein sequence ID" value="GBL56286.1"/>
    <property type="molecule type" value="Genomic_DNA"/>
</dbReference>
<protein>
    <submittedName>
        <fullName evidence="2">Uncharacterized protein</fullName>
    </submittedName>
</protein>
<comment type="caution">
    <text evidence="2">The sequence shown here is derived from an EMBL/GenBank/DDBJ whole genome shotgun (WGS) entry which is preliminary data.</text>
</comment>
<feature type="compositionally biased region" description="Basic and acidic residues" evidence="1">
    <location>
        <begin position="19"/>
        <end position="28"/>
    </location>
</feature>
<dbReference type="EMBL" id="BGPR01150923">
    <property type="protein sequence ID" value="GBL56349.1"/>
    <property type="molecule type" value="Genomic_DNA"/>
</dbReference>
<evidence type="ECO:0000256" key="1">
    <source>
        <dbReference type="SAM" id="MobiDB-lite"/>
    </source>
</evidence>
<evidence type="ECO:0000313" key="5">
    <source>
        <dbReference type="EMBL" id="GBL56476.1"/>
    </source>
</evidence>
<organism evidence="2 6">
    <name type="scientific">Araneus ventricosus</name>
    <name type="common">Orbweaver spider</name>
    <name type="synonym">Epeira ventricosa</name>
    <dbReference type="NCBI Taxonomy" id="182803"/>
    <lineage>
        <taxon>Eukaryota</taxon>
        <taxon>Metazoa</taxon>
        <taxon>Ecdysozoa</taxon>
        <taxon>Arthropoda</taxon>
        <taxon>Chelicerata</taxon>
        <taxon>Arachnida</taxon>
        <taxon>Araneae</taxon>
        <taxon>Araneomorphae</taxon>
        <taxon>Entelegynae</taxon>
        <taxon>Araneoidea</taxon>
        <taxon>Araneidae</taxon>
        <taxon>Araneus</taxon>
    </lineage>
</organism>
<evidence type="ECO:0000313" key="6">
    <source>
        <dbReference type="Proteomes" id="UP000499080"/>
    </source>
</evidence>
<keyword evidence="6" id="KW-1185">Reference proteome</keyword>
<accession>A0A4Y1ZLX0</accession>
<proteinExistence type="predicted"/>
<evidence type="ECO:0000313" key="4">
    <source>
        <dbReference type="EMBL" id="GBL56419.1"/>
    </source>
</evidence>
<evidence type="ECO:0000313" key="2">
    <source>
        <dbReference type="EMBL" id="GBL56286.1"/>
    </source>
</evidence>
<dbReference type="EMBL" id="BGPR01150946">
    <property type="protein sequence ID" value="GBL56476.1"/>
    <property type="molecule type" value="Genomic_DNA"/>
</dbReference>
<dbReference type="Proteomes" id="UP000499080">
    <property type="component" value="Unassembled WGS sequence"/>
</dbReference>
<dbReference type="EMBL" id="BGPR01150937">
    <property type="protein sequence ID" value="GBL56419.1"/>
    <property type="molecule type" value="Genomic_DNA"/>
</dbReference>
<dbReference type="AlphaFoldDB" id="A0A4Y1ZLX0"/>
<reference evidence="2 6" key="1">
    <citation type="journal article" date="2019" name="Sci. Rep.">
        <title>Orb-weaving spider Araneus ventricosus genome elucidates the spidroin gene catalogue.</title>
        <authorList>
            <person name="Kono N."/>
            <person name="Nakamura H."/>
            <person name="Ohtoshi R."/>
            <person name="Moran D.A.P."/>
            <person name="Shinohara A."/>
            <person name="Yoshida Y."/>
            <person name="Fujiwara M."/>
            <person name="Mori M."/>
            <person name="Tomita M."/>
            <person name="Arakawa K."/>
        </authorList>
    </citation>
    <scope>NUCLEOTIDE SEQUENCE [LARGE SCALE GENOMIC DNA]</scope>
</reference>
<gene>
    <name evidence="5" type="ORF">AVEN_140069_1</name>
    <name evidence="2" type="ORF">AVEN_192158_1</name>
    <name evidence="3" type="ORF">AVEN_274382_1</name>
    <name evidence="4" type="ORF">AVEN_59378_1</name>
</gene>
<sequence length="116" mass="13126">MTRTSRELARPFLTSAPNQRDRNTKDGKVPEISVVVKSCYWGQSRLQRRAACSAAEGDKRVGTPIPIHKFENSRALYGCLLEHSRKKSQWKVNGKHPVLSKQPIRIIPTLQMGKTT</sequence>
<name>A0A4Y1ZLX0_ARAVE</name>
<evidence type="ECO:0000313" key="3">
    <source>
        <dbReference type="EMBL" id="GBL56349.1"/>
    </source>
</evidence>